<dbReference type="InterPro" id="IPR007428">
    <property type="entry name" value="MlaA"/>
</dbReference>
<evidence type="ECO:0000313" key="6">
    <source>
        <dbReference type="Proteomes" id="UP000675121"/>
    </source>
</evidence>
<feature type="signal peptide" evidence="4">
    <location>
        <begin position="1"/>
        <end position="20"/>
    </location>
</feature>
<protein>
    <recommendedName>
        <fullName evidence="7">Phospholipid-binding lipoprotein MlaA</fullName>
    </recommendedName>
</protein>
<keyword evidence="2 4" id="KW-0732">Signal</keyword>
<evidence type="ECO:0000256" key="3">
    <source>
        <dbReference type="SAM" id="MobiDB-lite"/>
    </source>
</evidence>
<proteinExistence type="inferred from homology"/>
<evidence type="ECO:0000256" key="1">
    <source>
        <dbReference type="ARBA" id="ARBA00010634"/>
    </source>
</evidence>
<dbReference type="PROSITE" id="PS51257">
    <property type="entry name" value="PROKAR_LIPOPROTEIN"/>
    <property type="match status" value="1"/>
</dbReference>
<evidence type="ECO:0000256" key="2">
    <source>
        <dbReference type="ARBA" id="ARBA00022729"/>
    </source>
</evidence>
<dbReference type="GO" id="GO:0120010">
    <property type="term" value="P:intermembrane phospholipid transfer"/>
    <property type="evidence" value="ECO:0007669"/>
    <property type="project" value="TreeGrafter"/>
</dbReference>
<dbReference type="EMBL" id="CAJNAS010000018">
    <property type="protein sequence ID" value="CAE6939454.1"/>
    <property type="molecule type" value="Genomic_DNA"/>
</dbReference>
<sequence length="345" mass="35722">MQTLRTRGVRTAQIATFALAAATLAGCSAVPTPTKGDPLEGLNRTIFTVNDKLDQYALKPVAKGYVFITPQPVRDSVTNFFSNIGDVYIAANNLLQLKITDGVEDIMRIVINTVFGVGGLFDVATLAKLPKHDNDLGLTLGHYGVPAGPYLVLPLFGPSTVRDAVGSIGNYYVNPLSYIHPDGLSWALYGLNVINTRANLLGASDVLEGAALDKYSFVRNAYLQRRQYLLSDGKQSQSLPSYGDEAPLPKYDDVDGGAAAAPAGTQGAAAKAAAASGATAATPPQAASAAGATTGATGAAAAPEAASGSSESPPLDLNGGPETTQIPAGQLVPPSRFNFPSFKLR</sequence>
<dbReference type="PANTHER" id="PTHR30035">
    <property type="entry name" value="LIPOPROTEIN VACJ-RELATED"/>
    <property type="match status" value="1"/>
</dbReference>
<reference evidence="5" key="1">
    <citation type="submission" date="2021-02" db="EMBL/GenBank/DDBJ databases">
        <authorList>
            <person name="Vanwijnsberghe S."/>
        </authorList>
    </citation>
    <scope>NUCLEOTIDE SEQUENCE</scope>
    <source>
        <strain evidence="5">R-70211</strain>
    </source>
</reference>
<dbReference type="Pfam" id="PF04333">
    <property type="entry name" value="MlaA"/>
    <property type="match status" value="1"/>
</dbReference>
<keyword evidence="6" id="KW-1185">Reference proteome</keyword>
<dbReference type="PANTHER" id="PTHR30035:SF3">
    <property type="entry name" value="INTERMEMBRANE PHOSPHOLIPID TRANSPORT SYSTEM LIPOPROTEIN MLAA"/>
    <property type="match status" value="1"/>
</dbReference>
<feature type="compositionally biased region" description="Low complexity" evidence="3">
    <location>
        <begin position="285"/>
        <end position="314"/>
    </location>
</feature>
<dbReference type="GO" id="GO:0016020">
    <property type="term" value="C:membrane"/>
    <property type="evidence" value="ECO:0007669"/>
    <property type="project" value="InterPro"/>
</dbReference>
<feature type="region of interest" description="Disordered" evidence="3">
    <location>
        <begin position="234"/>
        <end position="262"/>
    </location>
</feature>
<evidence type="ECO:0000313" key="5">
    <source>
        <dbReference type="EMBL" id="CAE6939454.1"/>
    </source>
</evidence>
<organism evidence="5 6">
    <name type="scientific">Paraburkholderia domus</name>
    <dbReference type="NCBI Taxonomy" id="2793075"/>
    <lineage>
        <taxon>Bacteria</taxon>
        <taxon>Pseudomonadati</taxon>
        <taxon>Pseudomonadota</taxon>
        <taxon>Betaproteobacteria</taxon>
        <taxon>Burkholderiales</taxon>
        <taxon>Burkholderiaceae</taxon>
        <taxon>Paraburkholderia</taxon>
    </lineage>
</organism>
<comment type="similarity">
    <text evidence="1">Belongs to the MlaA family.</text>
</comment>
<dbReference type="AlphaFoldDB" id="A0A9N8N202"/>
<evidence type="ECO:0000256" key="4">
    <source>
        <dbReference type="SAM" id="SignalP"/>
    </source>
</evidence>
<accession>A0A9N8N202</accession>
<dbReference type="RefSeq" id="WP_201079576.1">
    <property type="nucleotide sequence ID" value="NZ_CAJNAS010000018.1"/>
</dbReference>
<comment type="caution">
    <text evidence="5">The sequence shown here is derived from an EMBL/GenBank/DDBJ whole genome shotgun (WGS) entry which is preliminary data.</text>
</comment>
<dbReference type="PRINTS" id="PR01805">
    <property type="entry name" value="VACJLIPOPROT"/>
</dbReference>
<name>A0A9N8N202_9BURK</name>
<feature type="region of interest" description="Disordered" evidence="3">
    <location>
        <begin position="285"/>
        <end position="345"/>
    </location>
</feature>
<gene>
    <name evidence="5" type="ORF">R70211_05594</name>
</gene>
<evidence type="ECO:0008006" key="7">
    <source>
        <dbReference type="Google" id="ProtNLM"/>
    </source>
</evidence>
<feature type="chain" id="PRO_5040502339" description="Phospholipid-binding lipoprotein MlaA" evidence="4">
    <location>
        <begin position="21"/>
        <end position="345"/>
    </location>
</feature>
<dbReference type="Proteomes" id="UP000675121">
    <property type="component" value="Unassembled WGS sequence"/>
</dbReference>